<dbReference type="GeneID" id="25569274"/>
<evidence type="ECO:0000313" key="1">
    <source>
        <dbReference type="EMBL" id="KNC55814.1"/>
    </source>
</evidence>
<name>A0A0L0DU04_THETB</name>
<sequence>MRTRNGELFQQLQDALNKMDAAHERARVARATGDPRAELEASIMSSLAVLGDGEPVAYDALVAEHDALQIKLHAKSHEAVVLSRAATHYTDARFERCPRCVFAVDTAGAVSSQAKPTGLDGECGRGADPEVRRVHGEPKAVSVTFRRASGSLPNIADDPCL</sequence>
<dbReference type="AlphaFoldDB" id="A0A0L0DU04"/>
<accession>A0A0L0DU04</accession>
<dbReference type="RefSeq" id="XP_013752835.1">
    <property type="nucleotide sequence ID" value="XM_013897381.1"/>
</dbReference>
<reference evidence="1 2" key="1">
    <citation type="submission" date="2010-05" db="EMBL/GenBank/DDBJ databases">
        <title>The Genome Sequence of Thecamonas trahens ATCC 50062.</title>
        <authorList>
            <consortium name="The Broad Institute Genome Sequencing Platform"/>
            <person name="Russ C."/>
            <person name="Cuomo C."/>
            <person name="Shea T."/>
            <person name="Young S.K."/>
            <person name="Zeng Q."/>
            <person name="Koehrsen M."/>
            <person name="Haas B."/>
            <person name="Borodovsky M."/>
            <person name="Guigo R."/>
            <person name="Alvarado L."/>
            <person name="Berlin A."/>
            <person name="Bochicchio J."/>
            <person name="Borenstein D."/>
            <person name="Chapman S."/>
            <person name="Chen Z."/>
            <person name="Freedman E."/>
            <person name="Gellesch M."/>
            <person name="Goldberg J."/>
            <person name="Griggs A."/>
            <person name="Gujja S."/>
            <person name="Heilman E."/>
            <person name="Heiman D."/>
            <person name="Hepburn T."/>
            <person name="Howarth C."/>
            <person name="Jen D."/>
            <person name="Larson L."/>
            <person name="Mehta T."/>
            <person name="Park D."/>
            <person name="Pearson M."/>
            <person name="Roberts A."/>
            <person name="Saif S."/>
            <person name="Shenoy N."/>
            <person name="Sisk P."/>
            <person name="Stolte C."/>
            <person name="Sykes S."/>
            <person name="Thomson T."/>
            <person name="Walk T."/>
            <person name="White J."/>
            <person name="Yandava C."/>
            <person name="Burger G."/>
            <person name="Gray M.W."/>
            <person name="Holland P.W.H."/>
            <person name="King N."/>
            <person name="Lang F.B.F."/>
            <person name="Roger A.J."/>
            <person name="Ruiz-Trillo I."/>
            <person name="Lander E."/>
            <person name="Nusbaum C."/>
        </authorList>
    </citation>
    <scope>NUCLEOTIDE SEQUENCE [LARGE SCALE GENOMIC DNA]</scope>
    <source>
        <strain evidence="1 2">ATCC 50062</strain>
    </source>
</reference>
<protein>
    <submittedName>
        <fullName evidence="1">Uncharacterized protein</fullName>
    </submittedName>
</protein>
<dbReference type="EMBL" id="GL349505">
    <property type="protein sequence ID" value="KNC55814.1"/>
    <property type="molecule type" value="Genomic_DNA"/>
</dbReference>
<keyword evidence="2" id="KW-1185">Reference proteome</keyword>
<evidence type="ECO:0000313" key="2">
    <source>
        <dbReference type="Proteomes" id="UP000054408"/>
    </source>
</evidence>
<dbReference type="Proteomes" id="UP000054408">
    <property type="component" value="Unassembled WGS sequence"/>
</dbReference>
<gene>
    <name evidence="1" type="ORF">AMSG_11249</name>
</gene>
<proteinExistence type="predicted"/>
<organism evidence="1 2">
    <name type="scientific">Thecamonas trahens ATCC 50062</name>
    <dbReference type="NCBI Taxonomy" id="461836"/>
    <lineage>
        <taxon>Eukaryota</taxon>
        <taxon>Apusozoa</taxon>
        <taxon>Apusomonadida</taxon>
        <taxon>Apusomonadidae</taxon>
        <taxon>Thecamonas</taxon>
    </lineage>
</organism>